<reference evidence="2" key="1">
    <citation type="submission" date="2022-08" db="EMBL/GenBank/DDBJ databases">
        <title>A Global Phylogenomic Analysis of the Shiitake Genus Lentinula.</title>
        <authorList>
            <consortium name="DOE Joint Genome Institute"/>
            <person name="Sierra-Patev S."/>
            <person name="Min B."/>
            <person name="Naranjo-Ortiz M."/>
            <person name="Looney B."/>
            <person name="Konkel Z."/>
            <person name="Slot J.C."/>
            <person name="Sakamoto Y."/>
            <person name="Steenwyk J.L."/>
            <person name="Rokas A."/>
            <person name="Carro J."/>
            <person name="Camarero S."/>
            <person name="Ferreira P."/>
            <person name="Molpeceres G."/>
            <person name="Ruiz-Duenas F.J."/>
            <person name="Serrano A."/>
            <person name="Henrissat B."/>
            <person name="Drula E."/>
            <person name="Hughes K.W."/>
            <person name="Mata J.L."/>
            <person name="Ishikawa N.K."/>
            <person name="Vargas-Isla R."/>
            <person name="Ushijima S."/>
            <person name="Smith C.A."/>
            <person name="Ahrendt S."/>
            <person name="Andreopoulos W."/>
            <person name="He G."/>
            <person name="Labutti K."/>
            <person name="Lipzen A."/>
            <person name="Ng V."/>
            <person name="Riley R."/>
            <person name="Sandor L."/>
            <person name="Barry K."/>
            <person name="Martinez A.T."/>
            <person name="Xiao Y."/>
            <person name="Gibbons J.G."/>
            <person name="Terashima K."/>
            <person name="Grigoriev I.V."/>
            <person name="Hibbett D.S."/>
        </authorList>
    </citation>
    <scope>NUCLEOTIDE SEQUENCE</scope>
    <source>
        <strain evidence="2">JLM2183</strain>
    </source>
</reference>
<dbReference type="PROSITE" id="PS50006">
    <property type="entry name" value="FHA_DOMAIN"/>
    <property type="match status" value="1"/>
</dbReference>
<sequence length="130" mass="14401">MMFDDDIQFLGFNNTARPRALLPPLKSVTGFTLHVEKNGSESAARMIFGKANANIVVVGRKPPQASAGFDSDRSKAMFRCPVVSRAHAKFTFSDSGFILHLTMGHTFNDPRTSLRKQSPLSFLFKFTTAM</sequence>
<evidence type="ECO:0000259" key="1">
    <source>
        <dbReference type="PROSITE" id="PS50006"/>
    </source>
</evidence>
<feature type="domain" description="FHA" evidence="1">
    <location>
        <begin position="56"/>
        <end position="100"/>
    </location>
</feature>
<evidence type="ECO:0000313" key="2">
    <source>
        <dbReference type="EMBL" id="KAJ4481264.1"/>
    </source>
</evidence>
<dbReference type="InterPro" id="IPR008984">
    <property type="entry name" value="SMAD_FHA_dom_sf"/>
</dbReference>
<dbReference type="OrthoDB" id="4096268at2759"/>
<dbReference type="InterPro" id="IPR000253">
    <property type="entry name" value="FHA_dom"/>
</dbReference>
<dbReference type="EMBL" id="JAOTPV010000006">
    <property type="protein sequence ID" value="KAJ4481264.1"/>
    <property type="molecule type" value="Genomic_DNA"/>
</dbReference>
<keyword evidence="3" id="KW-1185">Reference proteome</keyword>
<comment type="caution">
    <text evidence="2">The sequence shown here is derived from an EMBL/GenBank/DDBJ whole genome shotgun (WGS) entry which is preliminary data.</text>
</comment>
<dbReference type="Proteomes" id="UP001150266">
    <property type="component" value="Unassembled WGS sequence"/>
</dbReference>
<evidence type="ECO:0000313" key="3">
    <source>
        <dbReference type="Proteomes" id="UP001150266"/>
    </source>
</evidence>
<protein>
    <recommendedName>
        <fullName evidence="1">FHA domain-containing protein</fullName>
    </recommendedName>
</protein>
<gene>
    <name evidence="2" type="ORF">J3R30DRAFT_2427341</name>
</gene>
<organism evidence="2 3">
    <name type="scientific">Lentinula aciculospora</name>
    <dbReference type="NCBI Taxonomy" id="153920"/>
    <lineage>
        <taxon>Eukaryota</taxon>
        <taxon>Fungi</taxon>
        <taxon>Dikarya</taxon>
        <taxon>Basidiomycota</taxon>
        <taxon>Agaricomycotina</taxon>
        <taxon>Agaricomycetes</taxon>
        <taxon>Agaricomycetidae</taxon>
        <taxon>Agaricales</taxon>
        <taxon>Marasmiineae</taxon>
        <taxon>Omphalotaceae</taxon>
        <taxon>Lentinula</taxon>
    </lineage>
</organism>
<proteinExistence type="predicted"/>
<dbReference type="AlphaFoldDB" id="A0A9W9DRH3"/>
<name>A0A9W9DRH3_9AGAR</name>
<dbReference type="SUPFAM" id="SSF49879">
    <property type="entry name" value="SMAD/FHA domain"/>
    <property type="match status" value="1"/>
</dbReference>
<accession>A0A9W9DRH3</accession>